<dbReference type="SMART" id="SM00487">
    <property type="entry name" value="DEXDc"/>
    <property type="match status" value="1"/>
</dbReference>
<accession>A0A840D621</accession>
<keyword evidence="4" id="KW-0175">Coiled coil</keyword>
<dbReference type="PRINTS" id="PR00508">
    <property type="entry name" value="S21N4MTFRASE"/>
</dbReference>
<feature type="domain" description="Helicase ATP-binding" evidence="5">
    <location>
        <begin position="27"/>
        <end position="203"/>
    </location>
</feature>
<reference evidence="6" key="1">
    <citation type="submission" date="2020-08" db="EMBL/GenBank/DDBJ databases">
        <title>Genomic Encyclopedia of Type Strains, Phase IV (KMG-IV): sequencing the most valuable type-strain genomes for metagenomic binning, comparative biology and taxonomic classification.</title>
        <authorList>
            <person name="Goeker M."/>
        </authorList>
    </citation>
    <scope>NUCLEOTIDE SEQUENCE [LARGE SCALE GENOMIC DNA]</scope>
    <source>
        <strain evidence="6">DSM 105720</strain>
    </source>
</reference>
<dbReference type="PANTHER" id="PTHR45766">
    <property type="entry name" value="DNA ANNEALING HELICASE AND ENDONUCLEASE ZRANB3 FAMILY MEMBER"/>
    <property type="match status" value="1"/>
</dbReference>
<keyword evidence="1" id="KW-0489">Methyltransferase</keyword>
<dbReference type="Gene3D" id="3.40.50.150">
    <property type="entry name" value="Vaccinia Virus protein VP39"/>
    <property type="match status" value="1"/>
</dbReference>
<dbReference type="InterPro" id="IPR001091">
    <property type="entry name" value="RM_Methyltransferase"/>
</dbReference>
<dbReference type="GO" id="GO:0016787">
    <property type="term" value="F:hydrolase activity"/>
    <property type="evidence" value="ECO:0007669"/>
    <property type="project" value="UniProtKB-KW"/>
</dbReference>
<organism evidence="6 7">
    <name type="scientific">Bacteroides reticulotermitis</name>
    <dbReference type="NCBI Taxonomy" id="1133319"/>
    <lineage>
        <taxon>Bacteria</taxon>
        <taxon>Pseudomonadati</taxon>
        <taxon>Bacteroidota</taxon>
        <taxon>Bacteroidia</taxon>
        <taxon>Bacteroidales</taxon>
        <taxon>Bacteroidaceae</taxon>
        <taxon>Bacteroides</taxon>
    </lineage>
</organism>
<dbReference type="SUPFAM" id="SSF53335">
    <property type="entry name" value="S-adenosyl-L-methionine-dependent methyltransferases"/>
    <property type="match status" value="1"/>
</dbReference>
<keyword evidence="7" id="KW-1185">Reference proteome</keyword>
<protein>
    <recommendedName>
        <fullName evidence="5">Helicase ATP-binding domain-containing protein</fullName>
    </recommendedName>
</protein>
<evidence type="ECO:0000313" key="6">
    <source>
        <dbReference type="EMBL" id="MBB4043843.1"/>
    </source>
</evidence>
<gene>
    <name evidence="6" type="ORF">GGR06_001629</name>
</gene>
<evidence type="ECO:0000256" key="1">
    <source>
        <dbReference type="ARBA" id="ARBA00022603"/>
    </source>
</evidence>
<dbReference type="InterPro" id="IPR029063">
    <property type="entry name" value="SAM-dependent_MTases_sf"/>
</dbReference>
<dbReference type="InterPro" id="IPR014001">
    <property type="entry name" value="Helicase_ATP-bd"/>
</dbReference>
<dbReference type="Proteomes" id="UP000560658">
    <property type="component" value="Unassembled WGS sequence"/>
</dbReference>
<dbReference type="GO" id="GO:0008170">
    <property type="term" value="F:N-methyltransferase activity"/>
    <property type="evidence" value="ECO:0007669"/>
    <property type="project" value="InterPro"/>
</dbReference>
<evidence type="ECO:0000313" key="7">
    <source>
        <dbReference type="Proteomes" id="UP000560658"/>
    </source>
</evidence>
<evidence type="ECO:0000256" key="3">
    <source>
        <dbReference type="ARBA" id="ARBA00022801"/>
    </source>
</evidence>
<feature type="coiled-coil region" evidence="4">
    <location>
        <begin position="406"/>
        <end position="433"/>
    </location>
</feature>
<dbReference type="SUPFAM" id="SSF52540">
    <property type="entry name" value="P-loop containing nucleoside triphosphate hydrolases"/>
    <property type="match status" value="2"/>
</dbReference>
<dbReference type="AlphaFoldDB" id="A0A840D621"/>
<name>A0A840D621_9BACE</name>
<dbReference type="InterPro" id="IPR002941">
    <property type="entry name" value="DNA_methylase_N4/N6"/>
</dbReference>
<dbReference type="GO" id="GO:0003677">
    <property type="term" value="F:DNA binding"/>
    <property type="evidence" value="ECO:0007669"/>
    <property type="project" value="InterPro"/>
</dbReference>
<dbReference type="InterPro" id="IPR027417">
    <property type="entry name" value="P-loop_NTPase"/>
</dbReference>
<dbReference type="Gene3D" id="3.40.50.300">
    <property type="entry name" value="P-loop containing nucleotide triphosphate hydrolases"/>
    <property type="match status" value="2"/>
</dbReference>
<comment type="caution">
    <text evidence="6">The sequence shown here is derived from an EMBL/GenBank/DDBJ whole genome shotgun (WGS) entry which is preliminary data.</text>
</comment>
<dbReference type="EMBL" id="JACIER010000005">
    <property type="protein sequence ID" value="MBB4043843.1"/>
    <property type="molecule type" value="Genomic_DNA"/>
</dbReference>
<evidence type="ECO:0000256" key="2">
    <source>
        <dbReference type="ARBA" id="ARBA00022679"/>
    </source>
</evidence>
<sequence>MKEYTQFLETKKQNRIESGFEINENQMNNKLFDFQKYCVKRALKVGRFAMFEDCGLGKTIQQLEWANQVVNHINMPVIILAPLGVVPQTIQEGAKFGYVVQELGLTVFDQDLNPGIYITNYDNLDNIDAYLFGGVVLDESSILKNFDGKTKQKLVDEFKDTPYKLACTATPSPNDTMELCNHAEFLNVMNRNEMLAMYFVHDGGSTSSWRLKGHATQAFWDFVSTWAVMLCKPDDIGFDGSGYILPELNIIEEVVETEKRDNGMLFNDTAVSATTYHAELRDTIQERLLRVAEIVNESDESFIIWIGHDEEGKVLRDLIPEAIEVKGSDNKGYKKDKLLGFGKGEFRVLITKLKIAQFGLNYQQCHNQIFASLDFSFESTYQGIRRSYRFGQEHDVNIYLIVTDTMQNVKKTIDEKQKQFNDMQRAMSNATNRNIKNQIKLQKMDVVKSYKSDNCEIYLGDCVQLISNVPDDSVGFSIFSPPFAELYTYSDKLEDMGNSKDYKEFFFAFKFLVKELYRVMWSGRNVAVHCMDLPIQKGKEGFIGLRDFSGMILEAFAEAGFIYHSRVTIWKNPVTEMQRTKALGLLHKQVKKDAAMSRVGIPDYLMVFRKDGDHDHPVRCDISVDTWQKYASPVWMDIDYSNTLNGVKARGENDEKHICPLQLDTINRAVTLWSNKGDTVLTPFLGIGSEVYQSILLGRNGIGFELKDSYFNEAVKNCKVAEMEKGQKTLFAV</sequence>
<evidence type="ECO:0000256" key="4">
    <source>
        <dbReference type="SAM" id="Coils"/>
    </source>
</evidence>
<evidence type="ECO:0000259" key="5">
    <source>
        <dbReference type="SMART" id="SM00487"/>
    </source>
</evidence>
<dbReference type="Pfam" id="PF01555">
    <property type="entry name" value="N6_N4_Mtase"/>
    <property type="match status" value="1"/>
</dbReference>
<dbReference type="GO" id="GO:0032259">
    <property type="term" value="P:methylation"/>
    <property type="evidence" value="ECO:0007669"/>
    <property type="project" value="UniProtKB-KW"/>
</dbReference>
<dbReference type="PANTHER" id="PTHR45766:SF6">
    <property type="entry name" value="SWI_SNF-RELATED MATRIX-ASSOCIATED ACTIN-DEPENDENT REGULATOR OF CHROMATIN SUBFAMILY A-LIKE PROTEIN 1"/>
    <property type="match status" value="1"/>
</dbReference>
<keyword evidence="3" id="KW-0378">Hydrolase</keyword>
<keyword evidence="2" id="KW-0808">Transferase</keyword>
<dbReference type="RefSeq" id="WP_044161549.1">
    <property type="nucleotide sequence ID" value="NZ_JACIER010000005.1"/>
</dbReference>
<proteinExistence type="predicted"/>